<dbReference type="EMBL" id="VSSQ01006881">
    <property type="protein sequence ID" value="MPM34134.1"/>
    <property type="molecule type" value="Genomic_DNA"/>
</dbReference>
<protein>
    <submittedName>
        <fullName evidence="1">Uncharacterized protein</fullName>
    </submittedName>
</protein>
<accession>A0A644Z7S1</accession>
<name>A0A644Z7S1_9ZZZZ</name>
<evidence type="ECO:0000313" key="1">
    <source>
        <dbReference type="EMBL" id="MPM34134.1"/>
    </source>
</evidence>
<dbReference type="AlphaFoldDB" id="A0A644Z7S1"/>
<sequence>MAKPRMSRSASAAPRSPATVENRTKASVFLPTSLKIFALVHAVMSFVTVNVPKAPLPLACMRLSGMTSRSKCAIFSKYQVSCRVTGPRLPAVWIFSFCAIGRPLIEVKGFFIVSSRPSRSAMVGPPFSFTKIHSHSCSMTQPARITS</sequence>
<reference evidence="1" key="1">
    <citation type="submission" date="2019-08" db="EMBL/GenBank/DDBJ databases">
        <authorList>
            <person name="Kucharzyk K."/>
            <person name="Murdoch R.W."/>
            <person name="Higgins S."/>
            <person name="Loffler F."/>
        </authorList>
    </citation>
    <scope>NUCLEOTIDE SEQUENCE</scope>
</reference>
<comment type="caution">
    <text evidence="1">The sequence shown here is derived from an EMBL/GenBank/DDBJ whole genome shotgun (WGS) entry which is preliminary data.</text>
</comment>
<gene>
    <name evidence="1" type="ORF">SDC9_80716</name>
</gene>
<organism evidence="1">
    <name type="scientific">bioreactor metagenome</name>
    <dbReference type="NCBI Taxonomy" id="1076179"/>
    <lineage>
        <taxon>unclassified sequences</taxon>
        <taxon>metagenomes</taxon>
        <taxon>ecological metagenomes</taxon>
    </lineage>
</organism>
<proteinExistence type="predicted"/>